<accession>A0ABW4ESV8</accession>
<gene>
    <name evidence="1" type="ORF">ACFSJD_11060</name>
</gene>
<comment type="caution">
    <text evidence="1">The sequence shown here is derived from an EMBL/GenBank/DDBJ whole genome shotgun (WGS) entry which is preliminary data.</text>
</comment>
<dbReference type="EMBL" id="JBHUCO010000012">
    <property type="protein sequence ID" value="MFD1518032.1"/>
    <property type="molecule type" value="Genomic_DNA"/>
</dbReference>
<keyword evidence="2" id="KW-1185">Reference proteome</keyword>
<sequence length="87" mass="8657">MPGAVALPPVVVTAIWTAPRIPRAGAAAAIRVGDSTANVAGVPPNGRPAVEAHCDRAAEVRAGDGRRVAPAGGTLIGTDRHVLPPVV</sequence>
<dbReference type="Proteomes" id="UP001597114">
    <property type="component" value="Unassembled WGS sequence"/>
</dbReference>
<organism evidence="1 2">
    <name type="scientific">Pseudonocardia yunnanensis</name>
    <dbReference type="NCBI Taxonomy" id="58107"/>
    <lineage>
        <taxon>Bacteria</taxon>
        <taxon>Bacillati</taxon>
        <taxon>Actinomycetota</taxon>
        <taxon>Actinomycetes</taxon>
        <taxon>Pseudonocardiales</taxon>
        <taxon>Pseudonocardiaceae</taxon>
        <taxon>Pseudonocardia</taxon>
    </lineage>
</organism>
<evidence type="ECO:0000313" key="2">
    <source>
        <dbReference type="Proteomes" id="UP001597114"/>
    </source>
</evidence>
<evidence type="ECO:0000313" key="1">
    <source>
        <dbReference type="EMBL" id="MFD1518032.1"/>
    </source>
</evidence>
<name>A0ABW4ESV8_9PSEU</name>
<dbReference type="RefSeq" id="WP_344720092.1">
    <property type="nucleotide sequence ID" value="NZ_BAAAUS010000006.1"/>
</dbReference>
<reference evidence="2" key="1">
    <citation type="journal article" date="2019" name="Int. J. Syst. Evol. Microbiol.">
        <title>The Global Catalogue of Microorganisms (GCM) 10K type strain sequencing project: providing services to taxonomists for standard genome sequencing and annotation.</title>
        <authorList>
            <consortium name="The Broad Institute Genomics Platform"/>
            <consortium name="The Broad Institute Genome Sequencing Center for Infectious Disease"/>
            <person name="Wu L."/>
            <person name="Ma J."/>
        </authorList>
    </citation>
    <scope>NUCLEOTIDE SEQUENCE [LARGE SCALE GENOMIC DNA]</scope>
    <source>
        <strain evidence="2">CCM 7043</strain>
    </source>
</reference>
<protein>
    <submittedName>
        <fullName evidence="1">Uncharacterized protein</fullName>
    </submittedName>
</protein>
<proteinExistence type="predicted"/>